<dbReference type="AlphaFoldDB" id="L1JEG2"/>
<evidence type="ECO:0000313" key="6">
    <source>
        <dbReference type="EnsemblProtists" id="EKX46697"/>
    </source>
</evidence>
<dbReference type="eggNOG" id="KOG0838">
    <property type="taxonomic scope" value="Eukaryota"/>
</dbReference>
<proteinExistence type="predicted"/>
<dbReference type="SUPFAM" id="SSF75217">
    <property type="entry name" value="alpha/beta knot"/>
    <property type="match status" value="1"/>
</dbReference>
<dbReference type="STRING" id="905079.L1JEG2"/>
<dbReference type="CDD" id="cd18097">
    <property type="entry name" value="SpoU-like"/>
    <property type="match status" value="1"/>
</dbReference>
<reference evidence="6" key="3">
    <citation type="submission" date="2016-03" db="UniProtKB">
        <authorList>
            <consortium name="EnsemblProtists"/>
        </authorList>
    </citation>
    <scope>IDENTIFICATION</scope>
</reference>
<organism evidence="5">
    <name type="scientific">Guillardia theta (strain CCMP2712)</name>
    <name type="common">Cryptophyte</name>
    <dbReference type="NCBI Taxonomy" id="905079"/>
    <lineage>
        <taxon>Eukaryota</taxon>
        <taxon>Cryptophyceae</taxon>
        <taxon>Pyrenomonadales</taxon>
        <taxon>Geminigeraceae</taxon>
        <taxon>Guillardia</taxon>
    </lineage>
</organism>
<dbReference type="Proteomes" id="UP000011087">
    <property type="component" value="Unassembled WGS sequence"/>
</dbReference>
<dbReference type="PANTHER" id="PTHR46429">
    <property type="entry name" value="23S RRNA (GUANOSINE-2'-O-)-METHYLTRANSFERASE RLMB"/>
    <property type="match status" value="1"/>
</dbReference>
<dbReference type="HOGENOM" id="CLU_654613_0_0_1"/>
<dbReference type="EMBL" id="JH992993">
    <property type="protein sequence ID" value="EKX46697.1"/>
    <property type="molecule type" value="Genomic_DNA"/>
</dbReference>
<evidence type="ECO:0000259" key="4">
    <source>
        <dbReference type="Pfam" id="PF00588"/>
    </source>
</evidence>
<accession>L1JEG2</accession>
<dbReference type="InterPro" id="IPR001537">
    <property type="entry name" value="SpoU_MeTrfase"/>
</dbReference>
<evidence type="ECO:0000313" key="7">
    <source>
        <dbReference type="Proteomes" id="UP000011087"/>
    </source>
</evidence>
<dbReference type="RefSeq" id="XP_005833677.1">
    <property type="nucleotide sequence ID" value="XM_005833620.1"/>
</dbReference>
<evidence type="ECO:0000256" key="3">
    <source>
        <dbReference type="SAM" id="SignalP"/>
    </source>
</evidence>
<dbReference type="Pfam" id="PF00588">
    <property type="entry name" value="SpoU_methylase"/>
    <property type="match status" value="1"/>
</dbReference>
<dbReference type="GeneID" id="17303457"/>
<feature type="domain" description="tRNA/rRNA methyltransferase SpoU type" evidence="4">
    <location>
        <begin position="270"/>
        <end position="411"/>
    </location>
</feature>
<reference evidence="7" key="2">
    <citation type="submission" date="2012-11" db="EMBL/GenBank/DDBJ databases">
        <authorList>
            <person name="Kuo A."/>
            <person name="Curtis B.A."/>
            <person name="Tanifuji G."/>
            <person name="Burki F."/>
            <person name="Gruber A."/>
            <person name="Irimia M."/>
            <person name="Maruyama S."/>
            <person name="Arias M.C."/>
            <person name="Ball S.G."/>
            <person name="Gile G.H."/>
            <person name="Hirakawa Y."/>
            <person name="Hopkins J.F."/>
            <person name="Rensing S.A."/>
            <person name="Schmutz J."/>
            <person name="Symeonidi A."/>
            <person name="Elias M."/>
            <person name="Eveleigh R.J."/>
            <person name="Herman E.K."/>
            <person name="Klute M.J."/>
            <person name="Nakayama T."/>
            <person name="Obornik M."/>
            <person name="Reyes-Prieto A."/>
            <person name="Armbrust E.V."/>
            <person name="Aves S.J."/>
            <person name="Beiko R.G."/>
            <person name="Coutinho P."/>
            <person name="Dacks J.B."/>
            <person name="Durnford D.G."/>
            <person name="Fast N.M."/>
            <person name="Green B.R."/>
            <person name="Grisdale C."/>
            <person name="Hempe F."/>
            <person name="Henrissat B."/>
            <person name="Hoppner M.P."/>
            <person name="Ishida K.-I."/>
            <person name="Kim E."/>
            <person name="Koreny L."/>
            <person name="Kroth P.G."/>
            <person name="Liu Y."/>
            <person name="Malik S.-B."/>
            <person name="Maier U.G."/>
            <person name="McRose D."/>
            <person name="Mock T."/>
            <person name="Neilson J.A."/>
            <person name="Onodera N.T."/>
            <person name="Poole A.M."/>
            <person name="Pritham E.J."/>
            <person name="Richards T.A."/>
            <person name="Rocap G."/>
            <person name="Roy S.W."/>
            <person name="Sarai C."/>
            <person name="Schaack S."/>
            <person name="Shirato S."/>
            <person name="Slamovits C.H."/>
            <person name="Spencer D.F."/>
            <person name="Suzuki S."/>
            <person name="Worden A.Z."/>
            <person name="Zauner S."/>
            <person name="Barry K."/>
            <person name="Bell C."/>
            <person name="Bharti A.K."/>
            <person name="Crow J.A."/>
            <person name="Grimwood J."/>
            <person name="Kramer R."/>
            <person name="Lindquist E."/>
            <person name="Lucas S."/>
            <person name="Salamov A."/>
            <person name="McFadden G.I."/>
            <person name="Lane C.E."/>
            <person name="Keeling P.J."/>
            <person name="Gray M.W."/>
            <person name="Grigoriev I.V."/>
            <person name="Archibald J.M."/>
        </authorList>
    </citation>
    <scope>NUCLEOTIDE SEQUENCE</scope>
    <source>
        <strain evidence="7">CCMP2712</strain>
    </source>
</reference>
<keyword evidence="1" id="KW-0489">Methyltransferase</keyword>
<dbReference type="GO" id="GO:0003723">
    <property type="term" value="F:RNA binding"/>
    <property type="evidence" value="ECO:0007669"/>
    <property type="project" value="InterPro"/>
</dbReference>
<evidence type="ECO:0000256" key="2">
    <source>
        <dbReference type="ARBA" id="ARBA00022679"/>
    </source>
</evidence>
<dbReference type="GO" id="GO:0005829">
    <property type="term" value="C:cytosol"/>
    <property type="evidence" value="ECO:0007669"/>
    <property type="project" value="TreeGrafter"/>
</dbReference>
<evidence type="ECO:0000256" key="1">
    <source>
        <dbReference type="ARBA" id="ARBA00022603"/>
    </source>
</evidence>
<sequence>MAQPSNWSKYVIILFCMAMSPDCCTLNVESRQPLRMRTTIPKDLAQPLSLLLDNGSLEQGSTLDVTFRGHLCPPAEPKQGDVKLVVSLHLGQQVYEGRGAAQSHGSWERARLLLRSLSAAVSKVVLRWLPCFSVADSSWVDIGFELNCTLPSRRAMHTIGNPRVPSNESSRRQVALDEKLKDLGVNISELLFSKTFDGSPARKAYWSFVNPREGIQTHSPLEPFENAVKRYASQILFLDRGHRARLAEFLRTGDEAKAEKVNSCTVIHPVVLVLDNLRSAHNVGSIIRTAETAGVEKVVACGITPHPPNGKVLKTALRSADYVEVEHEDSTLNAVRKLLSRNYSVYALETTSQSRAYTLVNFSKPCALIVGNELLGISPEVLQECNQLIEIPMYGFKNSMNVACACPVVLYEVLRQWYST</sequence>
<dbReference type="InterPro" id="IPR029028">
    <property type="entry name" value="Alpha/beta_knot_MTases"/>
</dbReference>
<dbReference type="GO" id="GO:0032259">
    <property type="term" value="P:methylation"/>
    <property type="evidence" value="ECO:0007669"/>
    <property type="project" value="UniProtKB-KW"/>
</dbReference>
<dbReference type="KEGG" id="gtt:GUITHDRAFT_86637"/>
<dbReference type="GO" id="GO:0008173">
    <property type="term" value="F:RNA methyltransferase activity"/>
    <property type="evidence" value="ECO:0007669"/>
    <property type="project" value="InterPro"/>
</dbReference>
<dbReference type="InterPro" id="IPR029026">
    <property type="entry name" value="tRNA_m1G_MTases_N"/>
</dbReference>
<keyword evidence="3" id="KW-0732">Signal</keyword>
<protein>
    <recommendedName>
        <fullName evidence="4">tRNA/rRNA methyltransferase SpoU type domain-containing protein</fullName>
    </recommendedName>
</protein>
<keyword evidence="2" id="KW-0808">Transferase</keyword>
<dbReference type="PaxDb" id="55529-EKX46697"/>
<evidence type="ECO:0000313" key="5">
    <source>
        <dbReference type="EMBL" id="EKX46697.1"/>
    </source>
</evidence>
<gene>
    <name evidence="5" type="ORF">GUITHDRAFT_86637</name>
</gene>
<feature type="signal peptide" evidence="3">
    <location>
        <begin position="1"/>
        <end position="25"/>
    </location>
</feature>
<feature type="chain" id="PRO_5008771207" description="tRNA/rRNA methyltransferase SpoU type domain-containing protein" evidence="3">
    <location>
        <begin position="26"/>
        <end position="420"/>
    </location>
</feature>
<name>L1JEG2_GUITC</name>
<dbReference type="Gene3D" id="3.40.1280.10">
    <property type="match status" value="1"/>
</dbReference>
<dbReference type="OrthoDB" id="241340at2759"/>
<keyword evidence="7" id="KW-1185">Reference proteome</keyword>
<reference evidence="5 7" key="1">
    <citation type="journal article" date="2012" name="Nature">
        <title>Algal genomes reveal evolutionary mosaicism and the fate of nucleomorphs.</title>
        <authorList>
            <consortium name="DOE Joint Genome Institute"/>
            <person name="Curtis B.A."/>
            <person name="Tanifuji G."/>
            <person name="Burki F."/>
            <person name="Gruber A."/>
            <person name="Irimia M."/>
            <person name="Maruyama S."/>
            <person name="Arias M.C."/>
            <person name="Ball S.G."/>
            <person name="Gile G.H."/>
            <person name="Hirakawa Y."/>
            <person name="Hopkins J.F."/>
            <person name="Kuo A."/>
            <person name="Rensing S.A."/>
            <person name="Schmutz J."/>
            <person name="Symeonidi A."/>
            <person name="Elias M."/>
            <person name="Eveleigh R.J."/>
            <person name="Herman E.K."/>
            <person name="Klute M.J."/>
            <person name="Nakayama T."/>
            <person name="Obornik M."/>
            <person name="Reyes-Prieto A."/>
            <person name="Armbrust E.V."/>
            <person name="Aves S.J."/>
            <person name="Beiko R.G."/>
            <person name="Coutinho P."/>
            <person name="Dacks J.B."/>
            <person name="Durnford D.G."/>
            <person name="Fast N.M."/>
            <person name="Green B.R."/>
            <person name="Grisdale C.J."/>
            <person name="Hempel F."/>
            <person name="Henrissat B."/>
            <person name="Hoppner M.P."/>
            <person name="Ishida K."/>
            <person name="Kim E."/>
            <person name="Koreny L."/>
            <person name="Kroth P.G."/>
            <person name="Liu Y."/>
            <person name="Malik S.B."/>
            <person name="Maier U.G."/>
            <person name="McRose D."/>
            <person name="Mock T."/>
            <person name="Neilson J.A."/>
            <person name="Onodera N.T."/>
            <person name="Poole A.M."/>
            <person name="Pritham E.J."/>
            <person name="Richards T.A."/>
            <person name="Rocap G."/>
            <person name="Roy S.W."/>
            <person name="Sarai C."/>
            <person name="Schaack S."/>
            <person name="Shirato S."/>
            <person name="Slamovits C.H."/>
            <person name="Spencer D.F."/>
            <person name="Suzuki S."/>
            <person name="Worden A.Z."/>
            <person name="Zauner S."/>
            <person name="Barry K."/>
            <person name="Bell C."/>
            <person name="Bharti A.K."/>
            <person name="Crow J.A."/>
            <person name="Grimwood J."/>
            <person name="Kramer R."/>
            <person name="Lindquist E."/>
            <person name="Lucas S."/>
            <person name="Salamov A."/>
            <person name="McFadden G.I."/>
            <person name="Lane C.E."/>
            <person name="Keeling P.J."/>
            <person name="Gray M.W."/>
            <person name="Grigoriev I.V."/>
            <person name="Archibald J.M."/>
        </authorList>
    </citation>
    <scope>NUCLEOTIDE SEQUENCE</scope>
    <source>
        <strain evidence="5 7">CCMP2712</strain>
    </source>
</reference>
<dbReference type="EnsemblProtists" id="EKX46697">
    <property type="protein sequence ID" value="EKX46697"/>
    <property type="gene ID" value="GUITHDRAFT_86637"/>
</dbReference>
<dbReference type="GO" id="GO:0006396">
    <property type="term" value="P:RNA processing"/>
    <property type="evidence" value="ECO:0007669"/>
    <property type="project" value="InterPro"/>
</dbReference>
<dbReference type="PANTHER" id="PTHR46429:SF1">
    <property type="entry name" value="23S RRNA (GUANOSINE-2'-O-)-METHYLTRANSFERASE RLMB"/>
    <property type="match status" value="1"/>
</dbReference>
<dbReference type="InterPro" id="IPR004441">
    <property type="entry name" value="rRNA_MeTrfase_TrmH"/>
</dbReference>